<dbReference type="GO" id="GO:0005886">
    <property type="term" value="C:plasma membrane"/>
    <property type="evidence" value="ECO:0007669"/>
    <property type="project" value="UniProtKB-SubCell"/>
</dbReference>
<keyword evidence="22" id="KW-1185">Reference proteome</keyword>
<dbReference type="OrthoDB" id="158672at2759"/>
<evidence type="ECO:0000256" key="14">
    <source>
        <dbReference type="ARBA" id="ARBA00022989"/>
    </source>
</evidence>
<dbReference type="InterPro" id="IPR044492">
    <property type="entry name" value="P_typ_ATPase_HD_dom"/>
</dbReference>
<feature type="transmembrane region" description="Helical" evidence="19">
    <location>
        <begin position="825"/>
        <end position="848"/>
    </location>
</feature>
<dbReference type="InterPro" id="IPR004014">
    <property type="entry name" value="ATPase_P-typ_cation-transptr_N"/>
</dbReference>
<dbReference type="PRINTS" id="PR01836">
    <property type="entry name" value="MGATPASE"/>
</dbReference>
<keyword evidence="8" id="KW-0597">Phosphoprotein</keyword>
<evidence type="ECO:0000256" key="3">
    <source>
        <dbReference type="ARBA" id="ARBA00008746"/>
    </source>
</evidence>
<feature type="compositionally biased region" description="Basic and acidic residues" evidence="18">
    <location>
        <begin position="37"/>
        <end position="47"/>
    </location>
</feature>
<evidence type="ECO:0000256" key="4">
    <source>
        <dbReference type="ARBA" id="ARBA00012786"/>
    </source>
</evidence>
<keyword evidence="15 19" id="KW-0472">Membrane</keyword>
<dbReference type="GO" id="GO:0016887">
    <property type="term" value="F:ATP hydrolysis activity"/>
    <property type="evidence" value="ECO:0007669"/>
    <property type="project" value="InterPro"/>
</dbReference>
<evidence type="ECO:0000313" key="21">
    <source>
        <dbReference type="EMBL" id="KAG2183744.1"/>
    </source>
</evidence>
<dbReference type="SUPFAM" id="SSF81660">
    <property type="entry name" value="Metal cation-transporting ATPase, ATP-binding domain N"/>
    <property type="match status" value="1"/>
</dbReference>
<feature type="region of interest" description="Disordered" evidence="18">
    <location>
        <begin position="27"/>
        <end position="47"/>
    </location>
</feature>
<dbReference type="Pfam" id="PF00690">
    <property type="entry name" value="Cation_ATPase_N"/>
    <property type="match status" value="1"/>
</dbReference>
<comment type="function">
    <text evidence="1">Mediates magnesium influx to the cytosol.</text>
</comment>
<keyword evidence="14 19" id="KW-1133">Transmembrane helix</keyword>
<dbReference type="PROSITE" id="PS00154">
    <property type="entry name" value="ATPASE_E1_E2"/>
    <property type="match status" value="1"/>
</dbReference>
<dbReference type="Gene3D" id="3.40.1110.10">
    <property type="entry name" value="Calcium-transporting ATPase, cytoplasmic domain N"/>
    <property type="match status" value="1"/>
</dbReference>
<keyword evidence="11" id="KW-0067">ATP-binding</keyword>
<dbReference type="InterPro" id="IPR023299">
    <property type="entry name" value="ATPase_P-typ_cyto_dom_N"/>
</dbReference>
<evidence type="ECO:0000256" key="2">
    <source>
        <dbReference type="ARBA" id="ARBA00004429"/>
    </source>
</evidence>
<keyword evidence="13" id="KW-1278">Translocase</keyword>
<dbReference type="Pfam" id="PF13246">
    <property type="entry name" value="Cation_ATPase"/>
    <property type="match status" value="1"/>
</dbReference>
<proteinExistence type="inferred from homology"/>
<reference evidence="21" key="1">
    <citation type="submission" date="2020-12" db="EMBL/GenBank/DDBJ databases">
        <title>Metabolic potential, ecology and presence of endohyphal bacteria is reflected in genomic diversity of Mucoromycotina.</title>
        <authorList>
            <person name="Muszewska A."/>
            <person name="Okrasinska A."/>
            <person name="Steczkiewicz K."/>
            <person name="Drgas O."/>
            <person name="Orlowska M."/>
            <person name="Perlinska-Lenart U."/>
            <person name="Aleksandrzak-Piekarczyk T."/>
            <person name="Szatraj K."/>
            <person name="Zielenkiewicz U."/>
            <person name="Pilsyk S."/>
            <person name="Malc E."/>
            <person name="Mieczkowski P."/>
            <person name="Kruszewska J.S."/>
            <person name="Biernat P."/>
            <person name="Pawlowska J."/>
        </authorList>
    </citation>
    <scope>NUCLEOTIDE SEQUENCE</scope>
    <source>
        <strain evidence="21">WA0000067209</strain>
    </source>
</reference>
<dbReference type="SFLD" id="SFLDF00027">
    <property type="entry name" value="p-type_atpase"/>
    <property type="match status" value="1"/>
</dbReference>
<evidence type="ECO:0000256" key="9">
    <source>
        <dbReference type="ARBA" id="ARBA00022692"/>
    </source>
</evidence>
<sequence>MKSEQTPKVVQIEDQNHWPQVEFEAGNDDYSFTGTVGKDEKEERKESVKEQKNWKRWLGNLQTVFFWNRSVNTDEENAKEKKTAASIQHYARCDSKELLCQLKTNILGITSDEAVHRLACNGRNDVPAIKPIPWYTMLMTAILHPFNILLMTMGIISVAVPGQGPDMMIFVSVMVVISTAIRFSQEHQSQHTFHSMRNMVATTTRVGRVIDGTSTEVEIPSNELVVGDILRLCVGSILPADVRLLISKNLSVSQSTLTGEYLPVEKSAVSSKATVPTLDTANVCFMSTSIVSGTATAVVIGTGQNTYISTVYSMLNSKAIASASSSFDIGVKKVAYLLLAFGCVMVPIIVVLNGFTTHDFEGAAFFGVSVLVGLTPEMLPMILNANLAKAAVDMAKCKVIVRKAEAIQTMGAVNILCSDKTGTLTKDEIVLVSYLDSDMKMNENVLRNGYYNSYFSKAFHNSMDSAIFCKASELQMDSHKTQYSLVEEIPFDFNNRRVSVILQVPGGKNRLICKGAVEEVVSICTKVRRFTAETDWNDADLVEDERERLIQECQKLNCEGYRVLAVASKSVATVTDQNLDEVSFAGNDDHGLTFIGFLTFLDPPKTDCAQAISDFATYNVEVKVLTGDNLEVSTKICNDVGVSTINTTTGPKLSLMSPEEFEQTVLRCSLFAKLTPLQKLEIVNCLKHNGNTVAFLGDGINDALALRSSDCGVSVEGATQMAQDAADLILLEKNLTVVTKAMIRGRITYANTIKYIKMAASSNFGNVFSMLIASAWLPFQPMQATQILTQNLLYDFSQIAIPWDNVDPEFLIEPHTWSAKGIFKFMIFFGPLSSVFDIYTFMVQFYFFKWQGNSSDPVEAALQISKFQTGWFNEGLITQTLIVHMIRTQKIPFFQRWPSWQLLLGTGIIIVIGLAIPYTPLGTNVLQMSSLPWLYYPFLILANVGYFTVTQLMKQLYMHFFGEWL</sequence>
<dbReference type="SFLD" id="SFLDS00003">
    <property type="entry name" value="Haloacid_Dehalogenase"/>
    <property type="match status" value="1"/>
</dbReference>
<feature type="transmembrane region" description="Helical" evidence="19">
    <location>
        <begin position="334"/>
        <end position="356"/>
    </location>
</feature>
<dbReference type="SUPFAM" id="SSF81665">
    <property type="entry name" value="Calcium ATPase, transmembrane domain M"/>
    <property type="match status" value="1"/>
</dbReference>
<comment type="catalytic activity">
    <reaction evidence="17">
        <text>Mg(2+)(out) + ATP + H2O = Mg(2+)(in) + ADP + phosphate + H(+)</text>
        <dbReference type="Rhea" id="RHEA:10260"/>
        <dbReference type="ChEBI" id="CHEBI:15377"/>
        <dbReference type="ChEBI" id="CHEBI:15378"/>
        <dbReference type="ChEBI" id="CHEBI:18420"/>
        <dbReference type="ChEBI" id="CHEBI:30616"/>
        <dbReference type="ChEBI" id="CHEBI:43474"/>
        <dbReference type="ChEBI" id="CHEBI:456216"/>
        <dbReference type="EC" id="7.2.2.14"/>
    </reaction>
</comment>
<dbReference type="GO" id="GO:0015444">
    <property type="term" value="F:P-type magnesium transporter activity"/>
    <property type="evidence" value="ECO:0007669"/>
    <property type="project" value="UniProtKB-EC"/>
</dbReference>
<dbReference type="InterPro" id="IPR059000">
    <property type="entry name" value="ATPase_P-type_domA"/>
</dbReference>
<dbReference type="InterPro" id="IPR006415">
    <property type="entry name" value="P-type_ATPase_IIIB"/>
</dbReference>
<dbReference type="InterPro" id="IPR008250">
    <property type="entry name" value="ATPase_P-typ_transduc_dom_A_sf"/>
</dbReference>
<dbReference type="PANTHER" id="PTHR42861">
    <property type="entry name" value="CALCIUM-TRANSPORTING ATPASE"/>
    <property type="match status" value="1"/>
</dbReference>
<keyword evidence="9 19" id="KW-0812">Transmembrane</keyword>
<evidence type="ECO:0000256" key="1">
    <source>
        <dbReference type="ARBA" id="ARBA00003954"/>
    </source>
</evidence>
<dbReference type="NCBIfam" id="TIGR01494">
    <property type="entry name" value="ATPase_P-type"/>
    <property type="match status" value="2"/>
</dbReference>
<dbReference type="Pfam" id="PF00689">
    <property type="entry name" value="Cation_ATPase_C"/>
    <property type="match status" value="1"/>
</dbReference>
<dbReference type="Gene3D" id="1.20.1110.10">
    <property type="entry name" value="Calcium-transporting ATPase, transmembrane domain"/>
    <property type="match status" value="1"/>
</dbReference>
<evidence type="ECO:0000256" key="18">
    <source>
        <dbReference type="SAM" id="MobiDB-lite"/>
    </source>
</evidence>
<evidence type="ECO:0000256" key="10">
    <source>
        <dbReference type="ARBA" id="ARBA00022741"/>
    </source>
</evidence>
<dbReference type="SUPFAM" id="SSF81653">
    <property type="entry name" value="Calcium ATPase, transduction domain A"/>
    <property type="match status" value="1"/>
</dbReference>
<evidence type="ECO:0000259" key="20">
    <source>
        <dbReference type="SMART" id="SM00831"/>
    </source>
</evidence>
<name>A0A8H7UM12_MORIS</name>
<feature type="domain" description="Cation-transporting P-type ATPase N-terminal" evidence="20">
    <location>
        <begin position="89"/>
        <end position="162"/>
    </location>
</feature>
<dbReference type="NCBIfam" id="TIGR01524">
    <property type="entry name" value="ATPase-IIIB_Mg"/>
    <property type="match status" value="1"/>
</dbReference>
<dbReference type="Proteomes" id="UP000654370">
    <property type="component" value="Unassembled WGS sequence"/>
</dbReference>
<dbReference type="SFLD" id="SFLDG00002">
    <property type="entry name" value="C1.7:_P-type_atpase_like"/>
    <property type="match status" value="1"/>
</dbReference>
<evidence type="ECO:0000256" key="8">
    <source>
        <dbReference type="ARBA" id="ARBA00022553"/>
    </source>
</evidence>
<dbReference type="InterPro" id="IPR006068">
    <property type="entry name" value="ATPase_P-typ_cation-transptr_C"/>
</dbReference>
<evidence type="ECO:0000256" key="13">
    <source>
        <dbReference type="ARBA" id="ARBA00022967"/>
    </source>
</evidence>
<comment type="similarity">
    <text evidence="3">Belongs to the cation transport ATPase (P-type) (TC 3.A.3) family. Type IIIB subfamily.</text>
</comment>
<evidence type="ECO:0000256" key="15">
    <source>
        <dbReference type="ARBA" id="ARBA00023136"/>
    </source>
</evidence>
<feature type="transmembrane region" description="Helical" evidence="19">
    <location>
        <begin position="933"/>
        <end position="949"/>
    </location>
</feature>
<dbReference type="Gene3D" id="3.40.50.1000">
    <property type="entry name" value="HAD superfamily/HAD-like"/>
    <property type="match status" value="1"/>
</dbReference>
<dbReference type="InterPro" id="IPR023214">
    <property type="entry name" value="HAD_sf"/>
</dbReference>
<dbReference type="GO" id="GO:0005524">
    <property type="term" value="F:ATP binding"/>
    <property type="evidence" value="ECO:0007669"/>
    <property type="project" value="UniProtKB-KW"/>
</dbReference>
<feature type="transmembrane region" description="Helical" evidence="19">
    <location>
        <begin position="362"/>
        <end position="379"/>
    </location>
</feature>
<evidence type="ECO:0000256" key="11">
    <source>
        <dbReference type="ARBA" id="ARBA00022840"/>
    </source>
</evidence>
<dbReference type="AlphaFoldDB" id="A0A8H7UM12"/>
<organism evidence="21 22">
    <name type="scientific">Mortierella isabellina</name>
    <name type="common">Filamentous fungus</name>
    <name type="synonym">Umbelopsis isabellina</name>
    <dbReference type="NCBI Taxonomy" id="91625"/>
    <lineage>
        <taxon>Eukaryota</taxon>
        <taxon>Fungi</taxon>
        <taxon>Fungi incertae sedis</taxon>
        <taxon>Mucoromycota</taxon>
        <taxon>Mucoromycotina</taxon>
        <taxon>Umbelopsidomycetes</taxon>
        <taxon>Umbelopsidales</taxon>
        <taxon>Umbelopsidaceae</taxon>
        <taxon>Umbelopsis</taxon>
    </lineage>
</organism>
<keyword evidence="12" id="KW-0460">Magnesium</keyword>
<keyword evidence="6" id="KW-1003">Cell membrane</keyword>
<dbReference type="SMART" id="SM00831">
    <property type="entry name" value="Cation_ATPase_N"/>
    <property type="match status" value="1"/>
</dbReference>
<evidence type="ECO:0000313" key="22">
    <source>
        <dbReference type="Proteomes" id="UP000654370"/>
    </source>
</evidence>
<gene>
    <name evidence="21" type="ORF">INT43_006755</name>
</gene>
<evidence type="ECO:0000256" key="5">
    <source>
        <dbReference type="ARBA" id="ARBA00013555"/>
    </source>
</evidence>
<feature type="transmembrane region" description="Helical" evidence="19">
    <location>
        <begin position="138"/>
        <end position="161"/>
    </location>
</feature>
<evidence type="ECO:0000256" key="19">
    <source>
        <dbReference type="SAM" id="Phobius"/>
    </source>
</evidence>
<keyword evidence="10" id="KW-0547">Nucleotide-binding</keyword>
<evidence type="ECO:0000256" key="6">
    <source>
        <dbReference type="ARBA" id="ARBA00022475"/>
    </source>
</evidence>
<dbReference type="InterPro" id="IPR018303">
    <property type="entry name" value="ATPase_P-typ_P_site"/>
</dbReference>
<dbReference type="SUPFAM" id="SSF56784">
    <property type="entry name" value="HAD-like"/>
    <property type="match status" value="1"/>
</dbReference>
<feature type="transmembrane region" description="Helical" evidence="19">
    <location>
        <begin position="900"/>
        <end position="921"/>
    </location>
</feature>
<comment type="caution">
    <text evidence="21">The sequence shown here is derived from an EMBL/GenBank/DDBJ whole genome shotgun (WGS) entry which is preliminary data.</text>
</comment>
<dbReference type="EC" id="7.2.2.14" evidence="4"/>
<evidence type="ECO:0000256" key="7">
    <source>
        <dbReference type="ARBA" id="ARBA00022519"/>
    </source>
</evidence>
<dbReference type="InterPro" id="IPR036412">
    <property type="entry name" value="HAD-like_sf"/>
</dbReference>
<accession>A0A8H7UM12</accession>
<dbReference type="InterPro" id="IPR001757">
    <property type="entry name" value="P_typ_ATPase"/>
</dbReference>
<protein>
    <recommendedName>
        <fullName evidence="5">Magnesium-transporting ATPase, P-type 1</fullName>
        <ecNumber evidence="4">7.2.2.14</ecNumber>
    </recommendedName>
    <alternativeName>
        <fullName evidence="16">Mg(2+) transport ATPase, P-type 1</fullName>
    </alternativeName>
</protein>
<dbReference type="InterPro" id="IPR023298">
    <property type="entry name" value="ATPase_P-typ_TM_dom_sf"/>
</dbReference>
<evidence type="ECO:0000256" key="12">
    <source>
        <dbReference type="ARBA" id="ARBA00022842"/>
    </source>
</evidence>
<feature type="transmembrane region" description="Helical" evidence="19">
    <location>
        <begin position="167"/>
        <end position="184"/>
    </location>
</feature>
<dbReference type="Pfam" id="PF00122">
    <property type="entry name" value="E1-E2_ATPase"/>
    <property type="match status" value="1"/>
</dbReference>
<evidence type="ECO:0000256" key="17">
    <source>
        <dbReference type="ARBA" id="ARBA00047295"/>
    </source>
</evidence>
<dbReference type="Gene3D" id="2.70.150.10">
    <property type="entry name" value="Calcium-transporting ATPase, cytoplasmic transduction domain A"/>
    <property type="match status" value="1"/>
</dbReference>
<comment type="subcellular location">
    <subcellularLocation>
        <location evidence="2">Cell inner membrane</location>
        <topology evidence="2">Multi-pass membrane protein</topology>
    </subcellularLocation>
</comment>
<evidence type="ECO:0000256" key="16">
    <source>
        <dbReference type="ARBA" id="ARBA00029806"/>
    </source>
</evidence>
<keyword evidence="7" id="KW-0997">Cell inner membrane</keyword>
<dbReference type="EMBL" id="JAEPQZ010000003">
    <property type="protein sequence ID" value="KAG2183744.1"/>
    <property type="molecule type" value="Genomic_DNA"/>
</dbReference>